<protein>
    <recommendedName>
        <fullName evidence="1">HEAT repeat-containing protein 1</fullName>
    </recommendedName>
</protein>
<dbReference type="Proteomes" id="UP000274082">
    <property type="component" value="Chromosome 26"/>
</dbReference>
<keyword evidence="1" id="KW-0698">rRNA processing</keyword>
<dbReference type="GO" id="GO:0000462">
    <property type="term" value="P:maturation of SSU-rRNA from tricistronic rRNA transcript (SSU-rRNA, 5.8S rRNA, LSU-rRNA)"/>
    <property type="evidence" value="ECO:0007669"/>
    <property type="project" value="TreeGrafter"/>
</dbReference>
<organism evidence="3 4">
    <name type="scientific">Leishmania donovani</name>
    <dbReference type="NCBI Taxonomy" id="5661"/>
    <lineage>
        <taxon>Eukaryota</taxon>
        <taxon>Discoba</taxon>
        <taxon>Euglenozoa</taxon>
        <taxon>Kinetoplastea</taxon>
        <taxon>Metakinetoplastina</taxon>
        <taxon>Trypanosomatida</taxon>
        <taxon>Trypanosomatidae</taxon>
        <taxon>Leishmaniinae</taxon>
        <taxon>Leishmania</taxon>
    </lineage>
</organism>
<feature type="compositionally biased region" description="Basic and acidic residues" evidence="2">
    <location>
        <begin position="1920"/>
        <end position="1935"/>
    </location>
</feature>
<dbReference type="GO" id="GO:0034455">
    <property type="term" value="C:t-UTP complex"/>
    <property type="evidence" value="ECO:0007669"/>
    <property type="project" value="TreeGrafter"/>
</dbReference>
<name>A0A3S7WZZ1_LEIDO</name>
<dbReference type="InterPro" id="IPR040191">
    <property type="entry name" value="UTP10"/>
</dbReference>
<comment type="function">
    <text evidence="1">Involved in nucleolar processing of pre-18S ribosomal RNA.</text>
</comment>
<dbReference type="OrthoDB" id="31183at2759"/>
<feature type="region of interest" description="Disordered" evidence="2">
    <location>
        <begin position="2516"/>
        <end position="2536"/>
    </location>
</feature>
<feature type="compositionally biased region" description="Basic and acidic residues" evidence="2">
    <location>
        <begin position="756"/>
        <end position="766"/>
    </location>
</feature>
<dbReference type="GO" id="GO:0032040">
    <property type="term" value="C:small-subunit processome"/>
    <property type="evidence" value="ECO:0007669"/>
    <property type="project" value="TreeGrafter"/>
</dbReference>
<dbReference type="PANTHER" id="PTHR13457:SF1">
    <property type="entry name" value="HEAT REPEAT-CONTAINING PROTEIN 1"/>
    <property type="match status" value="1"/>
</dbReference>
<dbReference type="VEuPathDB" id="TriTrypDB:LdCL_260023500"/>
<reference evidence="3 4" key="1">
    <citation type="journal article" date="2018" name="Sci. Rep.">
        <title>A complete Leishmania donovani reference genome identifies novel genetic variations associated with virulence.</title>
        <authorList>
            <person name="Lypaczewski P."/>
            <person name="Hoshizaki J."/>
            <person name="Zhang W.-W."/>
            <person name="McCall L.-I."/>
            <person name="Torcivia-Rodriguez J."/>
            <person name="Simonyan V."/>
            <person name="Kaur A."/>
            <person name="Dewar K."/>
            <person name="Matlashewski G."/>
        </authorList>
    </citation>
    <scope>NUCLEOTIDE SEQUENCE [LARGE SCALE GENOMIC DNA]</scope>
    <source>
        <strain evidence="3 4">LdCL</strain>
    </source>
</reference>
<feature type="region of interest" description="Disordered" evidence="2">
    <location>
        <begin position="1493"/>
        <end position="1535"/>
    </location>
</feature>
<evidence type="ECO:0000256" key="2">
    <source>
        <dbReference type="SAM" id="MobiDB-lite"/>
    </source>
</evidence>
<dbReference type="VEuPathDB" id="TriTrypDB:LdBPK_261790.1"/>
<keyword evidence="1" id="KW-0539">Nucleus</keyword>
<feature type="compositionally biased region" description="Low complexity" evidence="2">
    <location>
        <begin position="1519"/>
        <end position="1535"/>
    </location>
</feature>
<comment type="similarity">
    <text evidence="1">Belongs to the HEATR1/UTP10 family.</text>
</comment>
<keyword evidence="1" id="KW-0690">Ribosome biogenesis</keyword>
<feature type="region of interest" description="Disordered" evidence="2">
    <location>
        <begin position="754"/>
        <end position="808"/>
    </location>
</feature>
<evidence type="ECO:0000313" key="3">
    <source>
        <dbReference type="EMBL" id="AYU79779.1"/>
    </source>
</evidence>
<keyword evidence="4" id="KW-1185">Reference proteome</keyword>
<dbReference type="GO" id="GO:0045943">
    <property type="term" value="P:positive regulation of transcription by RNA polymerase I"/>
    <property type="evidence" value="ECO:0007669"/>
    <property type="project" value="TreeGrafter"/>
</dbReference>
<accession>A0A3S7WZZ1</accession>
<dbReference type="InterPro" id="IPR011989">
    <property type="entry name" value="ARM-like"/>
</dbReference>
<dbReference type="SUPFAM" id="SSF48371">
    <property type="entry name" value="ARM repeat"/>
    <property type="match status" value="1"/>
</dbReference>
<dbReference type="VEuPathDB" id="TriTrypDB:LDHU3_26.2340"/>
<feature type="region of interest" description="Disordered" evidence="2">
    <location>
        <begin position="247"/>
        <end position="266"/>
    </location>
</feature>
<gene>
    <name evidence="3" type="ORF">LdCL_260023500</name>
</gene>
<keyword evidence="1" id="KW-0687">Ribonucleoprotein</keyword>
<feature type="region of interest" description="Disordered" evidence="2">
    <location>
        <begin position="1900"/>
        <end position="1954"/>
    </location>
</feature>
<dbReference type="GO" id="GO:0030515">
    <property type="term" value="F:snoRNA binding"/>
    <property type="evidence" value="ECO:0007669"/>
    <property type="project" value="TreeGrafter"/>
</dbReference>
<proteinExistence type="inferred from homology"/>
<evidence type="ECO:0000256" key="1">
    <source>
        <dbReference type="RuleBase" id="RU367065"/>
    </source>
</evidence>
<dbReference type="PANTHER" id="PTHR13457">
    <property type="entry name" value="BAP28"/>
    <property type="match status" value="1"/>
</dbReference>
<dbReference type="InterPro" id="IPR016024">
    <property type="entry name" value="ARM-type_fold"/>
</dbReference>
<feature type="compositionally biased region" description="Basic and acidic residues" evidence="2">
    <location>
        <begin position="2525"/>
        <end position="2534"/>
    </location>
</feature>
<comment type="subcellular location">
    <subcellularLocation>
        <location evidence="1">Nucleus</location>
        <location evidence="1">Nucleolus</location>
    </subcellularLocation>
</comment>
<dbReference type="FunFam" id="1.25.10.10:FF:001009">
    <property type="entry name" value="Hypothetical_protein_-_conserved"/>
    <property type="match status" value="1"/>
</dbReference>
<feature type="compositionally biased region" description="Acidic residues" evidence="2">
    <location>
        <begin position="1936"/>
        <end position="1945"/>
    </location>
</feature>
<dbReference type="Gene3D" id="1.25.10.10">
    <property type="entry name" value="Leucine-rich Repeat Variant"/>
    <property type="match status" value="1"/>
</dbReference>
<feature type="compositionally biased region" description="Basic and acidic residues" evidence="2">
    <location>
        <begin position="249"/>
        <end position="258"/>
    </location>
</feature>
<dbReference type="GO" id="GO:0030686">
    <property type="term" value="C:90S preribosome"/>
    <property type="evidence" value="ECO:0007669"/>
    <property type="project" value="TreeGrafter"/>
</dbReference>
<dbReference type="EMBL" id="CP029525">
    <property type="protein sequence ID" value="AYU79779.1"/>
    <property type="molecule type" value="Genomic_DNA"/>
</dbReference>
<evidence type="ECO:0000313" key="4">
    <source>
        <dbReference type="Proteomes" id="UP000274082"/>
    </source>
</evidence>
<sequence>MTSQLASQLQRLQQRPDGSQHRLAKSFLFSTQDAQSFSREQIHQLALNGLQALTAMDNRFHPFIQDLFDVKRVRQERSMLTTTEDSTLRVRLEHFLTLLSPHLFLTAAQQVLEFLVRVYEVHIYDVASVLRAFLPYHDHNIFARALLLLDLRDTGFDFLATNQLRGAPLLREHLVLACAESRKAARLVCLTVAMPFRYEIRHHAANALFASVVTQLTTHKDAEALWRTFLPFVLELLSGAVSGAEAGTEESKRARQSDNARGGSSRVSTESVATALVVLAAWSAHVRFSKAMLITMLKPIFRYTTAAAFAATGEGHHGAGVSYLPVRDLLALLEIVLATQHHALSDVSVAPLLQTLLTLPWRTLASQLPFAETTMMVAGPNGAPTTSPRHSALLATLLQTALERLSSVSEARLLPSEVVEFLTCAAEDLPLSNYMVTRYLRVLMTAEAGASPAGAVADTPARAAEGASNQSLYYRLAAALERRYAIVFDGVLSEVLLHPETTAAATAFLARHFRGTRYGMVEVGSTLSGATETLPLFACLLHPVPEVRALAAKTLQGMPTAQLISDASTASGSGQSLVDLLAHVISYERNCTAAEAFVATAAAVMERLAARWSSEKSMGRDELGCRAACQLVRSVYSMVLAWSPSVASAAPASVAARAEAQRRVVLPLVTTLLRPALLTWTRGASAMTSAAQDFRTSVLYHATLLYAQWAGTPSAAMQTPGEDVALAAQVASGLVATLEAGCGGPDALAPLFRARSASDKEQDKKTARNGSSGKRERQRVGRRCIASAESDSDDSKEQQQSQAGSSGRNGCIVTGARIAWFTDLIQCDALLDSIRTEAQRRLPDAFAAARTAAREAATDLSSAASCEVEVAVALAAALLPAIGTEVPANVLETVSAVVIFLHGGNAANDAAASETAMASSATSAAADGGYLYVVYATFLDNGSERRVAQVGRGTVDAATAAREQLYEAPLVARVGAVLRAALTRVLARAATAAAASVSSWAPLVLQLCQGLGFVGAALPSIAAQPDVLAPAYLELISSMTAVATTAEVTSAAAALRQVDWYALVADAVFSSADQSEVNDAPYAKPMTLAALALVLFLPLRAPSTQRLAQLRALQDAVVTAGAQHGSTRGGANGLTGEQVIVASAMQLQQGTSSSTSTSACTVTALSCLIECMAVEERKYQLTPSAAALVCSLLNMQNGTDGGAQAYVVPVGWAHRVVRYFFRSHNSHGGERARAGSSAAAAAVLSPAEITPQQVCLIEAMLPRVEGILTSIENVDASSPSSSTRTVTADAADLVDAVCSRLRLWGSASAKEDAVTGNASVRLVELLLKHPYVHVHHGGGARPVYRYALAALAVGLSYGLEDRQSTQSTVFKSRKSASTAASRKGEYALSAEYQRLVAARLQPVVLHAIDVIGTDVALACMGTLGGYEYFFLPLVASVESATASAGGHSLVTSKAKTAHGWPSQAMSTGRETASEAVAVLLKRVHEMLETLAPSTAAAADETPSAKHNGVTERAAEGEDGAASAASAPEARWRPPASAAVANPLTFEDARRVLRLPSVCAAAAGGTGKWPLGALSHESLRLLRTLLRVLPTVAMDEEEDGESIFALVMECVELYPLQGMEVLLRHAASSAVSDDVAMLPRVQQLRLGARGSLQVEGVLRFVEALVHVCTDQTRLLSEKVTDGAHRIKSLLLREMMVLMARLLVDDLREDDGAEKYEEASAASLRRSEVATDATEWRQSELHFHVDTIAGLLRATEPLLKVPTATAAAAVTARTSVAESSTCLHIPLVSLLIKLEPFDHTEALGFRSAREVCQEILSSFDVRTQVECLGQLMRLVADPAAQLSSGANAGEDGEEQQRVQHLFRRMVKPNQVINRQEAIMHLVNLTVKSDLFLEPFLALQRHARSSQPSRAAERRRRQQQQQRGERSTGADKADGKESDADEEAEEQAEGAPQREDGGCMGLLVSALELFAHYHDLHETTRSSAASESADAEAEAYTSLLELLAGNTLACVLAGINEPTFVVCQQRLLEDERAALRKVGLEVLLDRLHHSLPTLENVVSDEEMEAHRRRLRDPRQRLSLVDLVRIKARPLTTKRSIQLFPLLVAEIKCSLAQFHAAAQSTNAAGELLITAQLGIAAVEELIRIVSSGGSLQSEKTLLNANRSKRVTEAALVKLFGNRSRVAAVHELVDLICNHWMPLLTRCEMRLRSRAEQPGTDGGAYDSTAASRSGAEENVLGCMTCLVTALATITQVMGTAFASTHCLHLLHTLVSAGVYQVLEMPGVVSRSEAGALLRHSTLSSMIRCFPACWQMTQPYLPSMLFLATHLRNVTDAESHYLCAEMLAVLEAVMEPQLLLDAGRACLQGLPYLNGAVVPASEQHQLTNLAAEAAASASEPGKAKKGTVRVRHIRAQVHTHSFALLFTCFERRVENMSKEELLHMRTLTEGTTPQQNFWLAAFQSLASAPSVPSSEAVMPALQAFTVFLLKFKAKHSVRLLRIVADWAFAESSGGVAGASRKHAAGLGDSANTAAEEEHNGRGHDGAAQSISRVTLQSWIVFFALSNHLLGKLGSILDFAFPIFLPHVVTALRTYCAATATASKSMSSLVALALEGALECMRNMALAQTPGPDHDYSIQVDVYFAKADVFPSVMPALVHQLHNLHYLEDSQRDYRFRVEHNVIPAIRAFMACLGSSKLQSRTQAEVVRALRHPSRHVRREALICLDGIYADGGDELASRLMAEMLPTVVELTEDRDDTVVEEARKLCNNLSHMTGQDVLYAMS</sequence>